<dbReference type="Proteomes" id="UP001165287">
    <property type="component" value="Unassembled WGS sequence"/>
</dbReference>
<accession>A0ABS7UYJ9</accession>
<reference evidence="2" key="1">
    <citation type="submission" date="2024-05" db="EMBL/GenBank/DDBJ databases">
        <title>Metabacillus sp. nov., isolated from the rhizosphere soil of tomato plants.</title>
        <authorList>
            <person name="Ma R."/>
        </authorList>
    </citation>
    <scope>NUCLEOTIDE SEQUENCE</scope>
    <source>
        <strain evidence="2">DBTR6</strain>
    </source>
</reference>
<dbReference type="InterPro" id="IPR024976">
    <property type="entry name" value="DUF3885"/>
</dbReference>
<sequence length="226" mass="27228">MMEVRDYIQRIFPGLVLKPSLYHQWDISIHFELAKGLYQFKSETDELNSEYFNQVYNQALLLFNDIFATEDKILLVTNVYQCNDYVGRSKKKMKVYSHYITNNNRRIRLKQETLPYMFDDEEEAKERCTSQFSLECRKQDIRFPLLVKAICNQDFPPLKPRLHNPYGLYGPDAFFINVTKNVILYIYDDRGCEVIARDIETIRPLYEKYTNWVDEYCRDEINQRFK</sequence>
<dbReference type="EMBL" id="JAIQUM010000092">
    <property type="protein sequence ID" value="MBZ5753206.1"/>
    <property type="molecule type" value="Genomic_DNA"/>
</dbReference>
<dbReference type="RefSeq" id="WP_224141637.1">
    <property type="nucleotide sequence ID" value="NZ_JAIQUM010000092.1"/>
</dbReference>
<organism evidence="2 3">
    <name type="scientific">Metabacillus rhizolycopersici</name>
    <dbReference type="NCBI Taxonomy" id="2875709"/>
    <lineage>
        <taxon>Bacteria</taxon>
        <taxon>Bacillati</taxon>
        <taxon>Bacillota</taxon>
        <taxon>Bacilli</taxon>
        <taxon>Bacillales</taxon>
        <taxon>Bacillaceae</taxon>
        <taxon>Metabacillus</taxon>
    </lineage>
</organism>
<gene>
    <name evidence="2" type="ORF">K9V48_24015</name>
</gene>
<feature type="domain" description="DUF3885" evidence="1">
    <location>
        <begin position="5"/>
        <end position="216"/>
    </location>
</feature>
<evidence type="ECO:0000313" key="2">
    <source>
        <dbReference type="EMBL" id="MBZ5753206.1"/>
    </source>
</evidence>
<evidence type="ECO:0000259" key="1">
    <source>
        <dbReference type="Pfam" id="PF13021"/>
    </source>
</evidence>
<dbReference type="Pfam" id="PF13021">
    <property type="entry name" value="DUF3885"/>
    <property type="match status" value="1"/>
</dbReference>
<proteinExistence type="predicted"/>
<evidence type="ECO:0000313" key="3">
    <source>
        <dbReference type="Proteomes" id="UP001165287"/>
    </source>
</evidence>
<keyword evidence="3" id="KW-1185">Reference proteome</keyword>
<protein>
    <submittedName>
        <fullName evidence="2">DUF3885 domain-containing protein</fullName>
    </submittedName>
</protein>
<name>A0ABS7UYJ9_9BACI</name>
<comment type="caution">
    <text evidence="2">The sequence shown here is derived from an EMBL/GenBank/DDBJ whole genome shotgun (WGS) entry which is preliminary data.</text>
</comment>